<reference evidence="2" key="2">
    <citation type="submission" date="2016-01" db="EMBL/GenBank/DDBJ databases">
        <title>Draft Genome Sequence of Paenibacillus amylolyticus Heshi-A3 that Was Isolated from Fermented Rice Bran with Aging Salted Mackerel, Which Was Named Heshiko as Traditional Fermented Seafood in Japan.</title>
        <authorList>
            <person name="Akuzawa S."/>
            <person name="Nakagawa J."/>
            <person name="Kanekatsu T."/>
            <person name="Kubota E."/>
            <person name="Ohtake R."/>
            <person name="Suzuki T."/>
            <person name="Kanesaki Y."/>
        </authorList>
    </citation>
    <scope>NUCLEOTIDE SEQUENCE [LARGE SCALE GENOMIC DNA]</scope>
    <source>
        <strain evidence="2">Heshi-A3</strain>
    </source>
</reference>
<evidence type="ECO:0000313" key="2">
    <source>
        <dbReference type="Proteomes" id="UP000069697"/>
    </source>
</evidence>
<proteinExistence type="predicted"/>
<dbReference type="EMBL" id="BCNV01000005">
    <property type="protein sequence ID" value="GAS84125.1"/>
    <property type="molecule type" value="Genomic_DNA"/>
</dbReference>
<reference evidence="1 2" key="1">
    <citation type="journal article" date="2016" name="Genome Announc.">
        <title>Draft Genome Sequence of Paenibacillus amylolyticus Heshi-A3, Isolated from Fermented Rice Bran in a Japanese Fermented Seafood Dish.</title>
        <authorList>
            <person name="Akuzawa S."/>
            <person name="Nagaoka J."/>
            <person name="Kanekatsu M."/>
            <person name="Kubota E."/>
            <person name="Ohtake R."/>
            <person name="Suzuki T."/>
            <person name="Kanesaki Y."/>
        </authorList>
    </citation>
    <scope>NUCLEOTIDE SEQUENCE [LARGE SCALE GENOMIC DNA]</scope>
    <source>
        <strain evidence="1 2">Heshi-A3</strain>
    </source>
</reference>
<comment type="caution">
    <text evidence="1">The sequence shown here is derived from an EMBL/GenBank/DDBJ whole genome shotgun (WGS) entry which is preliminary data.</text>
</comment>
<dbReference type="RefSeq" id="WP_047840987.1">
    <property type="nucleotide sequence ID" value="NZ_BCNV01000005.1"/>
</dbReference>
<gene>
    <name evidence="1" type="ORF">PAHA3_4228</name>
</gene>
<dbReference type="AlphaFoldDB" id="A0A117I2Q2"/>
<organism evidence="1 2">
    <name type="scientific">Paenibacillus amylolyticus</name>
    <dbReference type="NCBI Taxonomy" id="1451"/>
    <lineage>
        <taxon>Bacteria</taxon>
        <taxon>Bacillati</taxon>
        <taxon>Bacillota</taxon>
        <taxon>Bacilli</taxon>
        <taxon>Bacillales</taxon>
        <taxon>Paenibacillaceae</taxon>
        <taxon>Paenibacillus</taxon>
    </lineage>
</organism>
<protein>
    <submittedName>
        <fullName evidence="1">Uncharacterized protein</fullName>
    </submittedName>
</protein>
<name>A0A117I2Q2_PAEAM</name>
<dbReference type="Proteomes" id="UP000069697">
    <property type="component" value="Unassembled WGS sequence"/>
</dbReference>
<evidence type="ECO:0000313" key="1">
    <source>
        <dbReference type="EMBL" id="GAS84125.1"/>
    </source>
</evidence>
<accession>A0A117I2Q2</accession>
<sequence>MIQEAREVIRKRAALHMNDPVIEQYRDELINILSQNEDETIQFLKNCSKDELIWVSEVFEEIAYNLQSTEYINTLKECDKKYPELKLTNIIKTAISYMD</sequence>